<dbReference type="Proteomes" id="UP000441399">
    <property type="component" value="Unassembled WGS sequence"/>
</dbReference>
<gene>
    <name evidence="3" type="primary">iscR</name>
    <name evidence="3" type="ORF">OPDIPICF_00464</name>
</gene>
<evidence type="ECO:0000256" key="2">
    <source>
        <dbReference type="SAM" id="MobiDB-lite"/>
    </source>
</evidence>
<dbReference type="PANTHER" id="PTHR33221:SF5">
    <property type="entry name" value="HTH-TYPE TRANSCRIPTIONAL REGULATOR ISCR"/>
    <property type="match status" value="1"/>
</dbReference>
<dbReference type="GO" id="GO:0003690">
    <property type="term" value="F:double-stranded DNA binding"/>
    <property type="evidence" value="ECO:0007669"/>
    <property type="project" value="InterPro"/>
</dbReference>
<dbReference type="InterPro" id="IPR036390">
    <property type="entry name" value="WH_DNA-bd_sf"/>
</dbReference>
<dbReference type="NCBIfam" id="TIGR02010">
    <property type="entry name" value="IscR"/>
    <property type="match status" value="1"/>
</dbReference>
<evidence type="ECO:0000256" key="1">
    <source>
        <dbReference type="ARBA" id="ARBA00023125"/>
    </source>
</evidence>
<feature type="region of interest" description="Disordered" evidence="2">
    <location>
        <begin position="148"/>
        <end position="177"/>
    </location>
</feature>
<dbReference type="PROSITE" id="PS51197">
    <property type="entry name" value="HTH_RRF2_2"/>
    <property type="match status" value="1"/>
</dbReference>
<dbReference type="FunFam" id="1.10.10.10:FF:000026">
    <property type="entry name" value="HTH-type transcriptional regulator IscR"/>
    <property type="match status" value="1"/>
</dbReference>
<dbReference type="SUPFAM" id="SSF46785">
    <property type="entry name" value="Winged helix' DNA-binding domain"/>
    <property type="match status" value="1"/>
</dbReference>
<protein>
    <submittedName>
        <fullName evidence="3">HTH-type transcriptional regulator IscR</fullName>
    </submittedName>
</protein>
<evidence type="ECO:0000313" key="4">
    <source>
        <dbReference type="Proteomes" id="UP000441399"/>
    </source>
</evidence>
<keyword evidence="1" id="KW-0238">DNA-binding</keyword>
<reference evidence="3 4" key="1">
    <citation type="submission" date="2019-11" db="EMBL/GenBank/DDBJ databases">
        <authorList>
            <person name="Holert J."/>
        </authorList>
    </citation>
    <scope>NUCLEOTIDE SEQUENCE [LARGE SCALE GENOMIC DNA]</scope>
    <source>
        <strain evidence="3">SB11_3</strain>
    </source>
</reference>
<dbReference type="AlphaFoldDB" id="A0A5S9MZW6"/>
<keyword evidence="4" id="KW-1185">Reference proteome</keyword>
<dbReference type="InterPro" id="IPR010242">
    <property type="entry name" value="TF_HTH_IscR"/>
</dbReference>
<dbReference type="PROSITE" id="PS01332">
    <property type="entry name" value="HTH_RRF2_1"/>
    <property type="match status" value="1"/>
</dbReference>
<dbReference type="PANTHER" id="PTHR33221">
    <property type="entry name" value="WINGED HELIX-TURN-HELIX TRANSCRIPTIONAL REGULATOR, RRF2 FAMILY"/>
    <property type="match status" value="1"/>
</dbReference>
<sequence>MRLTTKGRYAVTAMLDLAINQDQGPIALADISARQEISLSYLEQLFAKLRKRSLVVSVRGPGGGYRLGKDINEIFVADIIDAVDENVDATSCHGKGGCQDGVTCLTHHLWSDLSTQIHGFLSKISLASLIARKEVKAISDRQQKLELEKQQGDIANDDSGSQDLKAEQKNIVTSDVH</sequence>
<evidence type="ECO:0000313" key="3">
    <source>
        <dbReference type="EMBL" id="CAA0082845.1"/>
    </source>
</evidence>
<organism evidence="3 4">
    <name type="scientific">BD1-7 clade bacterium</name>
    <dbReference type="NCBI Taxonomy" id="2029982"/>
    <lineage>
        <taxon>Bacteria</taxon>
        <taxon>Pseudomonadati</taxon>
        <taxon>Pseudomonadota</taxon>
        <taxon>Gammaproteobacteria</taxon>
        <taxon>Cellvibrionales</taxon>
        <taxon>Spongiibacteraceae</taxon>
        <taxon>BD1-7 clade</taxon>
    </lineage>
</organism>
<dbReference type="EMBL" id="CACSIO010000001">
    <property type="protein sequence ID" value="CAA0082845.1"/>
    <property type="molecule type" value="Genomic_DNA"/>
</dbReference>
<dbReference type="InterPro" id="IPR000944">
    <property type="entry name" value="Tscrpt_reg_Rrf2"/>
</dbReference>
<name>A0A5S9MZW6_9GAMM</name>
<dbReference type="NCBIfam" id="TIGR00738">
    <property type="entry name" value="rrf2_super"/>
    <property type="match status" value="1"/>
</dbReference>
<dbReference type="Pfam" id="PF02082">
    <property type="entry name" value="Rrf2"/>
    <property type="match status" value="1"/>
</dbReference>
<dbReference type="OrthoDB" id="9808360at2"/>
<dbReference type="InterPro" id="IPR036388">
    <property type="entry name" value="WH-like_DNA-bd_sf"/>
</dbReference>
<dbReference type="GO" id="GO:0003700">
    <property type="term" value="F:DNA-binding transcription factor activity"/>
    <property type="evidence" value="ECO:0007669"/>
    <property type="project" value="InterPro"/>
</dbReference>
<dbReference type="GO" id="GO:0005829">
    <property type="term" value="C:cytosol"/>
    <property type="evidence" value="ECO:0007669"/>
    <property type="project" value="TreeGrafter"/>
</dbReference>
<proteinExistence type="predicted"/>
<dbReference type="Gene3D" id="1.10.10.10">
    <property type="entry name" value="Winged helix-like DNA-binding domain superfamily/Winged helix DNA-binding domain"/>
    <property type="match status" value="1"/>
</dbReference>
<dbReference type="InterPro" id="IPR030489">
    <property type="entry name" value="TR_Rrf2-type_CS"/>
</dbReference>
<accession>A0A5S9MZW6</accession>